<dbReference type="RefSeq" id="XP_028479755.1">
    <property type="nucleotide sequence ID" value="XM_028615898.1"/>
</dbReference>
<dbReference type="EMBL" id="RSCE01000001">
    <property type="protein sequence ID" value="RSH87547.1"/>
    <property type="molecule type" value="Genomic_DNA"/>
</dbReference>
<sequence length="575" mass="64068">MHASVPAARPPANATAAARPFIAFALLALALYSLLAHWEQHGAEAPKFSTDGSQVAFEINMAASKAQEAVVTGTGEVDIATGSSGSKYNSAKHPRRVVAHFMLGNTYPFTESDWARTLHYAEKTSLDALVLNLGPEEWQLEQARVAYKLAETRIDKAGRHERPVRLFLSLDMNVLPHKTLEDAHKLAMHIAPLISSHAALRRGHHPILSTFGGEDAEWGKNGWPGFIAEVNRLVRAQIFFWPGFFVSPEEFKNNPLVGGSFVWNSAWPDGNHPIRHHHDAPFLDIGKPYMAAISPLFFTHYGKTGQFAFDKNWIYRSDDLLYPARWGGIMEYKKEKAPEMVQVISWNDYGESHNIGPVMGAEPGSTAWTHRMNHDAFREMTGYYARRWRDGTPHVNDEFIVWMWYRTHSKNVVVKHDPVGRPQNADWAQDYVNVVVICPKGIESPRLEFHNGPDSKTGVHRDIPIASGDATQTLFEFVPGHVHFTLKSKAGVHINGTGHEILPNHRVMLYNFNMWSGQWLAASTTVLDPPAKPEDTPAPETHIVVGGHPTDNVDEGSAGKEGSTHGHRPYMGPPS</sequence>
<dbReference type="Pfam" id="PF03659">
    <property type="entry name" value="Glyco_hydro_71"/>
    <property type="match status" value="1"/>
</dbReference>
<dbReference type="InterPro" id="IPR005197">
    <property type="entry name" value="Glyco_hydro_71"/>
</dbReference>
<dbReference type="Gene3D" id="3.20.20.80">
    <property type="entry name" value="Glycosidases"/>
    <property type="match status" value="1"/>
</dbReference>
<dbReference type="AlphaFoldDB" id="A0A427Y9B4"/>
<dbReference type="GeneID" id="39584599"/>
<dbReference type="OrthoDB" id="3257981at2759"/>
<evidence type="ECO:0008006" key="4">
    <source>
        <dbReference type="Google" id="ProtNLM"/>
    </source>
</evidence>
<name>A0A427Y9B4_9TREE</name>
<dbReference type="GO" id="GO:0051118">
    <property type="term" value="F:glucan endo-1,3-alpha-glucosidase activity"/>
    <property type="evidence" value="ECO:0007669"/>
    <property type="project" value="InterPro"/>
</dbReference>
<gene>
    <name evidence="2" type="ORF">EHS24_000056</name>
</gene>
<evidence type="ECO:0000256" key="1">
    <source>
        <dbReference type="SAM" id="MobiDB-lite"/>
    </source>
</evidence>
<comment type="caution">
    <text evidence="2">The sequence shown here is derived from an EMBL/GenBank/DDBJ whole genome shotgun (WGS) entry which is preliminary data.</text>
</comment>
<evidence type="ECO:0000313" key="2">
    <source>
        <dbReference type="EMBL" id="RSH87547.1"/>
    </source>
</evidence>
<dbReference type="CDD" id="cd11577">
    <property type="entry name" value="GH71"/>
    <property type="match status" value="1"/>
</dbReference>
<reference evidence="2 3" key="1">
    <citation type="submission" date="2018-11" db="EMBL/GenBank/DDBJ databases">
        <title>Genome sequence of Apiotrichum porosum DSM 27194.</title>
        <authorList>
            <person name="Aliyu H."/>
            <person name="Gorte O."/>
            <person name="Ochsenreither K."/>
        </authorList>
    </citation>
    <scope>NUCLEOTIDE SEQUENCE [LARGE SCALE GENOMIC DNA]</scope>
    <source>
        <strain evidence="2 3">DSM 27194</strain>
    </source>
</reference>
<keyword evidence="3" id="KW-1185">Reference proteome</keyword>
<feature type="region of interest" description="Disordered" evidence="1">
    <location>
        <begin position="530"/>
        <end position="575"/>
    </location>
</feature>
<protein>
    <recommendedName>
        <fullName evidence="4">Glycoside hydrolase family 71 protein</fullName>
    </recommendedName>
</protein>
<accession>A0A427Y9B4</accession>
<proteinExistence type="predicted"/>
<dbReference type="Proteomes" id="UP000279236">
    <property type="component" value="Unassembled WGS sequence"/>
</dbReference>
<organism evidence="2 3">
    <name type="scientific">Apiotrichum porosum</name>
    <dbReference type="NCBI Taxonomy" id="105984"/>
    <lineage>
        <taxon>Eukaryota</taxon>
        <taxon>Fungi</taxon>
        <taxon>Dikarya</taxon>
        <taxon>Basidiomycota</taxon>
        <taxon>Agaricomycotina</taxon>
        <taxon>Tremellomycetes</taxon>
        <taxon>Trichosporonales</taxon>
        <taxon>Trichosporonaceae</taxon>
        <taxon>Apiotrichum</taxon>
    </lineage>
</organism>
<evidence type="ECO:0000313" key="3">
    <source>
        <dbReference type="Proteomes" id="UP000279236"/>
    </source>
</evidence>